<name>A0A6V8KVG6_9ACTN</name>
<protein>
    <submittedName>
        <fullName evidence="1">Uncharacterized protein</fullName>
    </submittedName>
</protein>
<gene>
    <name evidence="1" type="ORF">Phou_099670</name>
</gene>
<proteinExistence type="predicted"/>
<organism evidence="1 2">
    <name type="scientific">Phytohabitans houttuyneae</name>
    <dbReference type="NCBI Taxonomy" id="1076126"/>
    <lineage>
        <taxon>Bacteria</taxon>
        <taxon>Bacillati</taxon>
        <taxon>Actinomycetota</taxon>
        <taxon>Actinomycetes</taxon>
        <taxon>Micromonosporales</taxon>
        <taxon>Micromonosporaceae</taxon>
    </lineage>
</organism>
<sequence length="137" mass="14666">MLLAAPITAQPAAFDPSLPGLVRHYGDLRADLARAARRDEQARLNGQAAELYARITAMLHPGERTVATDALAALNLRAYPGGPGDLTAYVVVDVHGVSIGVRRRTRDLYVHLDTTETPDSVLAVEVNGGGETDIPIW</sequence>
<dbReference type="AlphaFoldDB" id="A0A6V8KVG6"/>
<reference evidence="1 2" key="2">
    <citation type="submission" date="2020-03" db="EMBL/GenBank/DDBJ databases">
        <authorList>
            <person name="Ichikawa N."/>
            <person name="Kimura A."/>
            <person name="Kitahashi Y."/>
            <person name="Uohara A."/>
        </authorList>
    </citation>
    <scope>NUCLEOTIDE SEQUENCE [LARGE SCALE GENOMIC DNA]</scope>
    <source>
        <strain evidence="1 2">NBRC 108639</strain>
    </source>
</reference>
<dbReference type="EMBL" id="BLPF01000004">
    <property type="protein sequence ID" value="GFJ85787.1"/>
    <property type="molecule type" value="Genomic_DNA"/>
</dbReference>
<comment type="caution">
    <text evidence="1">The sequence shown here is derived from an EMBL/GenBank/DDBJ whole genome shotgun (WGS) entry which is preliminary data.</text>
</comment>
<reference evidence="1 2" key="1">
    <citation type="submission" date="2020-03" db="EMBL/GenBank/DDBJ databases">
        <title>Whole genome shotgun sequence of Phytohabitans houttuyneae NBRC 108639.</title>
        <authorList>
            <person name="Komaki H."/>
            <person name="Tamura T."/>
        </authorList>
    </citation>
    <scope>NUCLEOTIDE SEQUENCE [LARGE SCALE GENOMIC DNA]</scope>
    <source>
        <strain evidence="1 2">NBRC 108639</strain>
    </source>
</reference>
<accession>A0A6V8KVG6</accession>
<keyword evidence="2" id="KW-1185">Reference proteome</keyword>
<evidence type="ECO:0000313" key="2">
    <source>
        <dbReference type="Proteomes" id="UP000482800"/>
    </source>
</evidence>
<dbReference type="RefSeq" id="WP_246274738.1">
    <property type="nucleotide sequence ID" value="NZ_BAABGO010000002.1"/>
</dbReference>
<dbReference type="Proteomes" id="UP000482800">
    <property type="component" value="Unassembled WGS sequence"/>
</dbReference>
<evidence type="ECO:0000313" key="1">
    <source>
        <dbReference type="EMBL" id="GFJ85787.1"/>
    </source>
</evidence>